<organism evidence="1 2">
    <name type="scientific">Arcanobacterium canis</name>
    <dbReference type="NCBI Taxonomy" id="999183"/>
    <lineage>
        <taxon>Bacteria</taxon>
        <taxon>Bacillati</taxon>
        <taxon>Actinomycetota</taxon>
        <taxon>Actinomycetes</taxon>
        <taxon>Actinomycetales</taxon>
        <taxon>Actinomycetaceae</taxon>
        <taxon>Arcanobacterium</taxon>
    </lineage>
</organism>
<dbReference type="RefSeq" id="WP_278012303.1">
    <property type="nucleotide sequence ID" value="NZ_CP121208.1"/>
</dbReference>
<reference evidence="1 2" key="1">
    <citation type="submission" date="2023-03" db="EMBL/GenBank/DDBJ databases">
        <title>Complete genome of Arcanobacterium canis strain DSM 25104 isolated in 2010 from a canine otitis externa in Germany.</title>
        <authorList>
            <person name="Borowiak M."/>
            <person name="Kreitlow A."/>
            <person name="Malorny B."/>
            <person name="Laemmler C."/>
            <person name="Prenger-Berninghoff E."/>
            <person name="Ploetz M."/>
            <person name="Abdulmawjood A."/>
        </authorList>
    </citation>
    <scope>NUCLEOTIDE SEQUENCE [LARGE SCALE GENOMIC DNA]</scope>
    <source>
        <strain evidence="1 2">DSM 25104</strain>
    </source>
</reference>
<dbReference type="EMBL" id="CP121208">
    <property type="protein sequence ID" value="WFM82877.1"/>
    <property type="molecule type" value="Genomic_DNA"/>
</dbReference>
<sequence length="123" mass="13432">MVWTIIFTFALLSLALFIIAAVVMRTDGVDLTNSEQVNNWVKTRVNDARAPQDVQVKVNVSRAGVGDIFSTFGEGSNRDVEQELDLLPGGEKLQEYSGVLYEAAVKGANSMAARAKGLRKNEE</sequence>
<dbReference type="Proteomes" id="UP001215216">
    <property type="component" value="Chromosome"/>
</dbReference>
<evidence type="ECO:0000313" key="1">
    <source>
        <dbReference type="EMBL" id="WFM82877.1"/>
    </source>
</evidence>
<evidence type="ECO:0000313" key="2">
    <source>
        <dbReference type="Proteomes" id="UP001215216"/>
    </source>
</evidence>
<keyword evidence="2" id="KW-1185">Reference proteome</keyword>
<protein>
    <submittedName>
        <fullName evidence="1">Uncharacterized protein</fullName>
    </submittedName>
</protein>
<name>A0ABY8FXB3_9ACTO</name>
<gene>
    <name evidence="1" type="ORF">P7079_05590</name>
</gene>
<proteinExistence type="predicted"/>
<accession>A0ABY8FXB3</accession>